<keyword evidence="3" id="KW-1185">Reference proteome</keyword>
<evidence type="ECO:0000313" key="2">
    <source>
        <dbReference type="EMBL" id="KAH7550156.1"/>
    </source>
</evidence>
<proteinExistence type="predicted"/>
<evidence type="ECO:0000256" key="1">
    <source>
        <dbReference type="SAM" id="MobiDB-lite"/>
    </source>
</evidence>
<accession>A0ABQ8H8F4</accession>
<evidence type="ECO:0000313" key="3">
    <source>
        <dbReference type="Proteomes" id="UP000827721"/>
    </source>
</evidence>
<name>A0ABQ8H8F4_9ROSI</name>
<feature type="compositionally biased region" description="Basic residues" evidence="1">
    <location>
        <begin position="90"/>
        <end position="100"/>
    </location>
</feature>
<protein>
    <submittedName>
        <fullName evidence="2">Uncharacterized protein</fullName>
    </submittedName>
</protein>
<feature type="compositionally biased region" description="Low complexity" evidence="1">
    <location>
        <begin position="101"/>
        <end position="133"/>
    </location>
</feature>
<feature type="region of interest" description="Disordered" evidence="1">
    <location>
        <begin position="171"/>
        <end position="213"/>
    </location>
</feature>
<gene>
    <name evidence="2" type="ORF">JRO89_XS13G0144600</name>
</gene>
<comment type="caution">
    <text evidence="2">The sequence shown here is derived from an EMBL/GenBank/DDBJ whole genome shotgun (WGS) entry which is preliminary data.</text>
</comment>
<dbReference type="EMBL" id="JAFEMO010000013">
    <property type="protein sequence ID" value="KAH7550156.1"/>
    <property type="molecule type" value="Genomic_DNA"/>
</dbReference>
<dbReference type="Proteomes" id="UP000827721">
    <property type="component" value="Unassembled WGS sequence"/>
</dbReference>
<organism evidence="2 3">
    <name type="scientific">Xanthoceras sorbifolium</name>
    <dbReference type="NCBI Taxonomy" id="99658"/>
    <lineage>
        <taxon>Eukaryota</taxon>
        <taxon>Viridiplantae</taxon>
        <taxon>Streptophyta</taxon>
        <taxon>Embryophyta</taxon>
        <taxon>Tracheophyta</taxon>
        <taxon>Spermatophyta</taxon>
        <taxon>Magnoliopsida</taxon>
        <taxon>eudicotyledons</taxon>
        <taxon>Gunneridae</taxon>
        <taxon>Pentapetalae</taxon>
        <taxon>rosids</taxon>
        <taxon>malvids</taxon>
        <taxon>Sapindales</taxon>
        <taxon>Sapindaceae</taxon>
        <taxon>Xanthoceroideae</taxon>
        <taxon>Xanthoceras</taxon>
    </lineage>
</organism>
<sequence>MASMQYYKPVEKTCNQVNCPPMTNQGQTQCYGQTQTTQSYSLIQPPMTKPCMDQNKGQTFGSGLGLNQTYGMGSTHASHNANHCMDQNKTHGHSHGHGMTHTHSSNGHGHGMTHTHPSNGHGHGMTHTHSSNGHGHGLTQTHFTSQTCAPNNGTACHGRTKKKNLFQRIKDGISGDSSDSSDSESDDEHCGRTRTVQAKVLRGASYMGGQMPS</sequence>
<reference evidence="2 3" key="1">
    <citation type="submission" date="2021-02" db="EMBL/GenBank/DDBJ databases">
        <title>Plant Genome Project.</title>
        <authorList>
            <person name="Zhang R.-G."/>
        </authorList>
    </citation>
    <scope>NUCLEOTIDE SEQUENCE [LARGE SCALE GENOMIC DNA]</scope>
    <source>
        <tissue evidence="2">Leaves</tissue>
    </source>
</reference>
<feature type="region of interest" description="Disordered" evidence="1">
    <location>
        <begin position="85"/>
        <end position="146"/>
    </location>
</feature>